<dbReference type="EMBL" id="KZ825374">
    <property type="protein sequence ID" value="RAH42415.1"/>
    <property type="molecule type" value="Genomic_DNA"/>
</dbReference>
<dbReference type="Proteomes" id="UP000249057">
    <property type="component" value="Unassembled WGS sequence"/>
</dbReference>
<keyword evidence="2" id="KW-1185">Reference proteome</keyword>
<reference evidence="1" key="1">
    <citation type="submission" date="2018-02" db="EMBL/GenBank/DDBJ databases">
        <title>The genomes of Aspergillus section Nigri reveals drivers in fungal speciation.</title>
        <authorList>
            <consortium name="DOE Joint Genome Institute"/>
            <person name="Vesth T.C."/>
            <person name="Nybo J."/>
            <person name="Theobald S."/>
            <person name="Brandl J."/>
            <person name="Frisvad J.C."/>
            <person name="Nielsen K.F."/>
            <person name="Lyhne E.K."/>
            <person name="Kogle M.E."/>
            <person name="Kuo A."/>
            <person name="Riley R."/>
            <person name="Clum A."/>
            <person name="Nolan M."/>
            <person name="Lipzen A."/>
            <person name="Salamov A."/>
            <person name="Henrissat B."/>
            <person name="Wiebenga A."/>
            <person name="De vries R.P."/>
            <person name="Grigoriev I.V."/>
            <person name="Mortensen U.H."/>
            <person name="Andersen M.R."/>
            <person name="Baker S.E."/>
        </authorList>
    </citation>
    <scope>NUCLEOTIDE SEQUENCE</scope>
    <source>
        <strain evidence="1">CBS 621.78</strain>
    </source>
</reference>
<accession>A0ACD1FZL2</accession>
<gene>
    <name evidence="1" type="ORF">BO95DRAFT_235330</name>
</gene>
<evidence type="ECO:0000313" key="1">
    <source>
        <dbReference type="EMBL" id="RAH42415.1"/>
    </source>
</evidence>
<protein>
    <submittedName>
        <fullName evidence="1">Uncharacterized protein</fullName>
    </submittedName>
</protein>
<organism evidence="1 2">
    <name type="scientific">Aspergillus brunneoviolaceus CBS 621.78</name>
    <dbReference type="NCBI Taxonomy" id="1450534"/>
    <lineage>
        <taxon>Eukaryota</taxon>
        <taxon>Fungi</taxon>
        <taxon>Dikarya</taxon>
        <taxon>Ascomycota</taxon>
        <taxon>Pezizomycotina</taxon>
        <taxon>Eurotiomycetes</taxon>
        <taxon>Eurotiomycetidae</taxon>
        <taxon>Eurotiales</taxon>
        <taxon>Aspergillaceae</taxon>
        <taxon>Aspergillus</taxon>
        <taxon>Aspergillus subgen. Circumdati</taxon>
    </lineage>
</organism>
<proteinExistence type="predicted"/>
<name>A0ACD1FZL2_9EURO</name>
<evidence type="ECO:0000313" key="2">
    <source>
        <dbReference type="Proteomes" id="UP000249057"/>
    </source>
</evidence>
<sequence>MASVLSNIQVWNMHASQGAERPIVILGLVVTTSLGIFLEMKFNRSNIALGRAEVSILHHRQRRRNEAVC</sequence>